<accession>A0AAW1N587</accession>
<dbReference type="AlphaFoldDB" id="A0AAW1N587"/>
<comment type="caution">
    <text evidence="1">The sequence shown here is derived from an EMBL/GenBank/DDBJ whole genome shotgun (WGS) entry which is preliminary data.</text>
</comment>
<organism evidence="1 2">
    <name type="scientific">Popillia japonica</name>
    <name type="common">Japanese beetle</name>
    <dbReference type="NCBI Taxonomy" id="7064"/>
    <lineage>
        <taxon>Eukaryota</taxon>
        <taxon>Metazoa</taxon>
        <taxon>Ecdysozoa</taxon>
        <taxon>Arthropoda</taxon>
        <taxon>Hexapoda</taxon>
        <taxon>Insecta</taxon>
        <taxon>Pterygota</taxon>
        <taxon>Neoptera</taxon>
        <taxon>Endopterygota</taxon>
        <taxon>Coleoptera</taxon>
        <taxon>Polyphaga</taxon>
        <taxon>Scarabaeiformia</taxon>
        <taxon>Scarabaeidae</taxon>
        <taxon>Rutelinae</taxon>
        <taxon>Popillia</taxon>
    </lineage>
</organism>
<keyword evidence="2" id="KW-1185">Reference proteome</keyword>
<sequence length="110" mass="12544">MKVKLLFGDNQQGLIEIKYMLQHISSGNHQHYETELSECVDGDDDLLLLHSDDSVSKNEKVRAKPKIKHVEAISSFSTCLKWAEENGAELGILHTLRLMREQAMEGNFNF</sequence>
<evidence type="ECO:0000313" key="2">
    <source>
        <dbReference type="Proteomes" id="UP001458880"/>
    </source>
</evidence>
<dbReference type="EMBL" id="JASPKY010000007">
    <property type="protein sequence ID" value="KAK9754453.1"/>
    <property type="molecule type" value="Genomic_DNA"/>
</dbReference>
<reference evidence="1 2" key="1">
    <citation type="journal article" date="2024" name="BMC Genomics">
        <title>De novo assembly and annotation of Popillia japonica's genome with initial clues to its potential as an invasive pest.</title>
        <authorList>
            <person name="Cucini C."/>
            <person name="Boschi S."/>
            <person name="Funari R."/>
            <person name="Cardaioli E."/>
            <person name="Iannotti N."/>
            <person name="Marturano G."/>
            <person name="Paoli F."/>
            <person name="Bruttini M."/>
            <person name="Carapelli A."/>
            <person name="Frati F."/>
            <person name="Nardi F."/>
        </authorList>
    </citation>
    <scope>NUCLEOTIDE SEQUENCE [LARGE SCALE GENOMIC DNA]</scope>
    <source>
        <strain evidence="1">DMR45628</strain>
    </source>
</reference>
<evidence type="ECO:0000313" key="1">
    <source>
        <dbReference type="EMBL" id="KAK9754453.1"/>
    </source>
</evidence>
<dbReference type="Proteomes" id="UP001458880">
    <property type="component" value="Unassembled WGS sequence"/>
</dbReference>
<proteinExistence type="predicted"/>
<name>A0AAW1N587_POPJA</name>
<protein>
    <submittedName>
        <fullName evidence="1">Uncharacterized protein</fullName>
    </submittedName>
</protein>
<gene>
    <name evidence="1" type="ORF">QE152_g1271</name>
</gene>